<dbReference type="PANTHER" id="PTHR34978">
    <property type="entry name" value="POSSIBLE SENSOR-TRANSDUCER PROTEIN BLAR"/>
    <property type="match status" value="1"/>
</dbReference>
<name>A0A3S1D5F2_9BACT</name>
<organism evidence="4 5">
    <name type="scientific">Chitinophaga solisilvae</name>
    <dbReference type="NCBI Taxonomy" id="1233460"/>
    <lineage>
        <taxon>Bacteria</taxon>
        <taxon>Pseudomonadati</taxon>
        <taxon>Bacteroidota</taxon>
        <taxon>Chitinophagia</taxon>
        <taxon>Chitinophagales</taxon>
        <taxon>Chitinophagaceae</taxon>
        <taxon>Chitinophaga</taxon>
    </lineage>
</organism>
<feature type="transmembrane region" description="Helical" evidence="3">
    <location>
        <begin position="322"/>
        <end position="338"/>
    </location>
</feature>
<feature type="coiled-coil region" evidence="1">
    <location>
        <begin position="445"/>
        <end position="491"/>
    </location>
</feature>
<keyword evidence="5" id="KW-1185">Reference proteome</keyword>
<feature type="transmembrane region" description="Helical" evidence="3">
    <location>
        <begin position="180"/>
        <end position="205"/>
    </location>
</feature>
<dbReference type="InterPro" id="IPR052173">
    <property type="entry name" value="Beta-lactam_resp_regulator"/>
</dbReference>
<keyword evidence="4" id="KW-0482">Metalloprotease</keyword>
<dbReference type="Proteomes" id="UP000281028">
    <property type="component" value="Unassembled WGS sequence"/>
</dbReference>
<keyword evidence="3" id="KW-0812">Transmembrane</keyword>
<dbReference type="AlphaFoldDB" id="A0A3S1D5F2"/>
<keyword evidence="3" id="KW-1133">Transmembrane helix</keyword>
<keyword evidence="1" id="KW-0175">Coiled coil</keyword>
<sequence length="699" mass="79062">MTLLPITGNLVHALGWAILHAIWQAFFVYACLRVVLKLWPMASARIKYNLSVVSLAGIFTWFLITLYQQLAAVSATQKLLVQYTGTDMAAGAIQAAAPYPSQTQMVWLFPNLEFCFPALVSLYIAGMLLMAVKFVSDLVQLQQIRTTQVESMGTAWEKHLEHLAAQLALPRKVKLLVSRYVHVPVMLGFLKPVILVPIAMVNNLTEAQLEAILLHELAHVKRNDYLLNIFQSIVETILFFNPFVWLISRIIRQEREHCCDDLVIASTAQPMHYAQALVALEQYRLTANPLSMAAADNKQHLFYRIKRIMEMKTKHLNYSQKFLAVLIIATGLISIAWLNPVTGKNNRTADKSLMAADTILPATVPVSQRTSMPAVPPAPPTPAPAETPEAPATPDTPEAAPLPDAMPLPPAPPEIPDAPEVPFNGTLYDRESKVWVYQPDSVPQMRKYTGDANKIRAQVREAQKSVQQAMKQLQEVDLKRIQAEAKAATENVDWKAIAAETQKAQQHAAEALKNINWDQINKDIQQAYQTSFKDSERWKEVNKNVERVWKENRVIVEKSMKEARQHMAAFNKDRIKAMEDSHRDMADRMEKRQKSFEESSSRSEKARQRADEARDKAEEARAKAEENRQEHRSIIKRFADDKLIDPSKSFLIEKNNSGLYIDGKKVADDVAARYKDVLKNKNITIHQKRQGNLSISVED</sequence>
<dbReference type="CDD" id="cd07341">
    <property type="entry name" value="M56_BlaR1_MecR1_like"/>
    <property type="match status" value="1"/>
</dbReference>
<gene>
    <name evidence="4" type="ORF">ECE50_030140</name>
</gene>
<dbReference type="GO" id="GO:0008237">
    <property type="term" value="F:metallopeptidase activity"/>
    <property type="evidence" value="ECO:0007669"/>
    <property type="project" value="UniProtKB-KW"/>
</dbReference>
<keyword evidence="4" id="KW-0645">Protease</keyword>
<dbReference type="OrthoDB" id="15218at2"/>
<dbReference type="EMBL" id="RIAR02000001">
    <property type="protein sequence ID" value="NSL91122.1"/>
    <property type="molecule type" value="Genomic_DNA"/>
</dbReference>
<dbReference type="PANTHER" id="PTHR34978:SF3">
    <property type="entry name" value="SLR0241 PROTEIN"/>
    <property type="match status" value="1"/>
</dbReference>
<feature type="transmembrane region" description="Helical" evidence="3">
    <location>
        <begin position="225"/>
        <end position="247"/>
    </location>
</feature>
<evidence type="ECO:0000313" key="4">
    <source>
        <dbReference type="EMBL" id="NSL91122.1"/>
    </source>
</evidence>
<feature type="compositionally biased region" description="Pro residues" evidence="2">
    <location>
        <begin position="374"/>
        <end position="385"/>
    </location>
</feature>
<feature type="compositionally biased region" description="Low complexity" evidence="2">
    <location>
        <begin position="386"/>
        <end position="403"/>
    </location>
</feature>
<reference evidence="4" key="1">
    <citation type="submission" date="2020-05" db="EMBL/GenBank/DDBJ databases">
        <title>Chitinophaga laudate sp. nov., isolated from a tropical peat swamp.</title>
        <authorList>
            <person name="Goh C.B.S."/>
            <person name="Lee M.S."/>
            <person name="Parimannan S."/>
            <person name="Pasbakhsh P."/>
            <person name="Yule C.M."/>
            <person name="Rajandas H."/>
            <person name="Loke S."/>
            <person name="Croft L."/>
            <person name="Tan J.B.L."/>
        </authorList>
    </citation>
    <scope>NUCLEOTIDE SEQUENCE</scope>
    <source>
        <strain evidence="4">Mgbs1</strain>
    </source>
</reference>
<evidence type="ECO:0000256" key="1">
    <source>
        <dbReference type="SAM" id="Coils"/>
    </source>
</evidence>
<keyword evidence="3" id="KW-0472">Membrane</keyword>
<feature type="transmembrane region" description="Helical" evidence="3">
    <location>
        <begin position="13"/>
        <end position="36"/>
    </location>
</feature>
<dbReference type="Pfam" id="PF05569">
    <property type="entry name" value="Peptidase_M56"/>
    <property type="match status" value="1"/>
</dbReference>
<evidence type="ECO:0000256" key="2">
    <source>
        <dbReference type="SAM" id="MobiDB-lite"/>
    </source>
</evidence>
<accession>A0A3S1D5F2</accession>
<keyword evidence="4" id="KW-0378">Hydrolase</keyword>
<evidence type="ECO:0000256" key="3">
    <source>
        <dbReference type="SAM" id="Phobius"/>
    </source>
</evidence>
<comment type="caution">
    <text evidence="4">The sequence shown here is derived from an EMBL/GenBank/DDBJ whole genome shotgun (WGS) entry which is preliminary data.</text>
</comment>
<dbReference type="InterPro" id="IPR008756">
    <property type="entry name" value="Peptidase_M56"/>
</dbReference>
<feature type="transmembrane region" description="Helical" evidence="3">
    <location>
        <begin position="48"/>
        <end position="70"/>
    </location>
</feature>
<proteinExistence type="predicted"/>
<feature type="region of interest" description="Disordered" evidence="2">
    <location>
        <begin position="366"/>
        <end position="412"/>
    </location>
</feature>
<dbReference type="Gene3D" id="3.30.2010.10">
    <property type="entry name" value="Metalloproteases ('zincins'), catalytic domain"/>
    <property type="match status" value="1"/>
</dbReference>
<feature type="region of interest" description="Disordered" evidence="2">
    <location>
        <begin position="582"/>
        <end position="631"/>
    </location>
</feature>
<evidence type="ECO:0000313" key="5">
    <source>
        <dbReference type="Proteomes" id="UP000281028"/>
    </source>
</evidence>
<feature type="transmembrane region" description="Helical" evidence="3">
    <location>
        <begin position="116"/>
        <end position="135"/>
    </location>
</feature>
<protein>
    <submittedName>
        <fullName evidence="4">M48 family metalloprotease</fullName>
    </submittedName>
</protein>